<evidence type="ECO:0000313" key="2">
    <source>
        <dbReference type="Proteomes" id="UP000499080"/>
    </source>
</evidence>
<dbReference type="EMBL" id="BGPR01000293">
    <property type="protein sequence ID" value="GBM10980.1"/>
    <property type="molecule type" value="Genomic_DNA"/>
</dbReference>
<proteinExistence type="predicted"/>
<evidence type="ECO:0000313" key="1">
    <source>
        <dbReference type="EMBL" id="GBM10980.1"/>
    </source>
</evidence>
<accession>A0A4Y2D2N1</accession>
<dbReference type="Proteomes" id="UP000499080">
    <property type="component" value="Unassembled WGS sequence"/>
</dbReference>
<dbReference type="AlphaFoldDB" id="A0A4Y2D2N1"/>
<name>A0A4Y2D2N1_ARAVE</name>
<protein>
    <submittedName>
        <fullName evidence="1">Uncharacterized protein</fullName>
    </submittedName>
</protein>
<reference evidence="1 2" key="1">
    <citation type="journal article" date="2019" name="Sci. Rep.">
        <title>Orb-weaving spider Araneus ventricosus genome elucidates the spidroin gene catalogue.</title>
        <authorList>
            <person name="Kono N."/>
            <person name="Nakamura H."/>
            <person name="Ohtoshi R."/>
            <person name="Moran D.A.P."/>
            <person name="Shinohara A."/>
            <person name="Yoshida Y."/>
            <person name="Fujiwara M."/>
            <person name="Mori M."/>
            <person name="Tomita M."/>
            <person name="Arakawa K."/>
        </authorList>
    </citation>
    <scope>NUCLEOTIDE SEQUENCE [LARGE SCALE GENOMIC DNA]</scope>
</reference>
<comment type="caution">
    <text evidence="1">The sequence shown here is derived from an EMBL/GenBank/DDBJ whole genome shotgun (WGS) entry which is preliminary data.</text>
</comment>
<gene>
    <name evidence="1" type="ORF">AVEN_1317_1</name>
</gene>
<organism evidence="1 2">
    <name type="scientific">Araneus ventricosus</name>
    <name type="common">Orbweaver spider</name>
    <name type="synonym">Epeira ventricosa</name>
    <dbReference type="NCBI Taxonomy" id="182803"/>
    <lineage>
        <taxon>Eukaryota</taxon>
        <taxon>Metazoa</taxon>
        <taxon>Ecdysozoa</taxon>
        <taxon>Arthropoda</taxon>
        <taxon>Chelicerata</taxon>
        <taxon>Arachnida</taxon>
        <taxon>Araneae</taxon>
        <taxon>Araneomorphae</taxon>
        <taxon>Entelegynae</taxon>
        <taxon>Araneoidea</taxon>
        <taxon>Araneidae</taxon>
        <taxon>Araneus</taxon>
    </lineage>
</organism>
<sequence>MRIKEMQLPTYADIMRHYKWLRNENRHVYFQPVDDLVEMVGEKVTAIWIKASIPVVSKRYVNGRIKDSYKKCRSVEISMHHKGIKRRRTTKNLYKTLNPLYWTFQFVNVKIWTIVPATRAVKFQNERLHSCTIKELFEKYVSGTLTSRLAKPLKKQWLGK</sequence>
<keyword evidence="2" id="KW-1185">Reference proteome</keyword>